<dbReference type="Proteomes" id="UP001172155">
    <property type="component" value="Unassembled WGS sequence"/>
</dbReference>
<dbReference type="AlphaFoldDB" id="A0AA40F965"/>
<comment type="caution">
    <text evidence="3">The sequence shown here is derived from an EMBL/GenBank/DDBJ whole genome shotgun (WGS) entry which is preliminary data.</text>
</comment>
<feature type="compositionally biased region" description="Pro residues" evidence="1">
    <location>
        <begin position="21"/>
        <end position="35"/>
    </location>
</feature>
<name>A0AA40F965_9PEZI</name>
<evidence type="ECO:0000259" key="2">
    <source>
        <dbReference type="Pfam" id="PF11274"/>
    </source>
</evidence>
<feature type="region of interest" description="Disordered" evidence="1">
    <location>
        <begin position="392"/>
        <end position="447"/>
    </location>
</feature>
<feature type="compositionally biased region" description="Polar residues" evidence="1">
    <location>
        <begin position="395"/>
        <end position="410"/>
    </location>
</feature>
<feature type="compositionally biased region" description="Polar residues" evidence="1">
    <location>
        <begin position="419"/>
        <end position="434"/>
    </location>
</feature>
<feature type="region of interest" description="Disordered" evidence="1">
    <location>
        <begin position="1"/>
        <end position="108"/>
    </location>
</feature>
<feature type="compositionally biased region" description="Acidic residues" evidence="1">
    <location>
        <begin position="480"/>
        <end position="504"/>
    </location>
</feature>
<feature type="compositionally biased region" description="Low complexity" evidence="1">
    <location>
        <begin position="36"/>
        <end position="50"/>
    </location>
</feature>
<proteinExistence type="predicted"/>
<dbReference type="SUPFAM" id="SSF55961">
    <property type="entry name" value="Bet v1-like"/>
    <property type="match status" value="1"/>
</dbReference>
<evidence type="ECO:0000313" key="3">
    <source>
        <dbReference type="EMBL" id="KAK0753430.1"/>
    </source>
</evidence>
<feature type="compositionally biased region" description="Polar residues" evidence="1">
    <location>
        <begin position="533"/>
        <end position="548"/>
    </location>
</feature>
<feature type="domain" description="DUF3074" evidence="2">
    <location>
        <begin position="146"/>
        <end position="376"/>
    </location>
</feature>
<accession>A0AA40F965</accession>
<dbReference type="PANTHER" id="PTHR19308">
    <property type="entry name" value="PHOSPHATIDYLCHOLINE TRANSFER PROTEIN"/>
    <property type="match status" value="1"/>
</dbReference>
<gene>
    <name evidence="3" type="ORF">B0T18DRAFT_423989</name>
</gene>
<feature type="compositionally biased region" description="Basic and acidic residues" evidence="1">
    <location>
        <begin position="598"/>
        <end position="665"/>
    </location>
</feature>
<sequence length="719" mass="78246">MAHHEPFKSLGPIAWDTILLPSPPSSPGQPDPSSAPTPGNGTTPLPTVLTSTFDNAQILVDSIPSPSPSPPATTPSTTTRPRSHTESSVSSSSVLTAAARRERSATHPEAAALLRKEWKEVKVSARDNPLGISVYKMAAKDGKGSWFARRSVHADVGFDKWRMGLKREFEECLSCETGGGESGSGSVRGIGAERRVGRRVVEGVGVVDVFLVSVRFPGPTTPRDFVTMLAMPEDREKEERERKAGKRLPRQFMLVSRPCEHPATPARSGFIRGTYESVEVIREIPVDKPVRRTRSSIDLNRAAVLRAAHQRSSTDAAHRFGGAGAGDDDVEEEQEMEIEWLMVTRSDPGGSVPRFMVEKGTPGGIINDAGKFLKWIASKNMDDLAAEVRAGEIAGSTQNPPTSSTPNGTSDPPRREVLSPQNPNLPTRSPSRAVQSPKRENTAPTPSGFYGMIAGALEAAGSVVINRMGALTGSARGTDEETLGSETESDLSDDDYASAEEGDDLAVSAAHDVENGLPSPPLPGVTSSAASARSTISEGSQLAPSSTAPLVKADQHRDKELRRLYERQRRAEEKMARTQERQAAKNRGGKNGTGGEESDARHERETKEAALAKLREKHERDLAKQEEKYQREVRRLHEKREAERRKAEDRRRKAQEREERSNLQAELERVKTERDVALREMEMLREQVGALQGQNTMLVARLGRGGGGFSLESAGKRVV</sequence>
<dbReference type="InterPro" id="IPR023393">
    <property type="entry name" value="START-like_dom_sf"/>
</dbReference>
<dbReference type="InterPro" id="IPR051213">
    <property type="entry name" value="START_lipid_transfer"/>
</dbReference>
<feature type="compositionally biased region" description="Low complexity" evidence="1">
    <location>
        <begin position="74"/>
        <end position="94"/>
    </location>
</feature>
<protein>
    <recommendedName>
        <fullName evidence="2">DUF3074 domain-containing protein</fullName>
    </recommendedName>
</protein>
<evidence type="ECO:0000313" key="4">
    <source>
        <dbReference type="Proteomes" id="UP001172155"/>
    </source>
</evidence>
<dbReference type="Gene3D" id="3.30.530.20">
    <property type="match status" value="1"/>
</dbReference>
<dbReference type="InterPro" id="IPR024500">
    <property type="entry name" value="DUF3074"/>
</dbReference>
<feature type="region of interest" description="Disordered" evidence="1">
    <location>
        <begin position="474"/>
        <end position="665"/>
    </location>
</feature>
<keyword evidence="4" id="KW-1185">Reference proteome</keyword>
<dbReference type="EMBL" id="JAUKUD010000001">
    <property type="protein sequence ID" value="KAK0753430.1"/>
    <property type="molecule type" value="Genomic_DNA"/>
</dbReference>
<evidence type="ECO:0000256" key="1">
    <source>
        <dbReference type="SAM" id="MobiDB-lite"/>
    </source>
</evidence>
<dbReference type="Pfam" id="PF11274">
    <property type="entry name" value="DUF3074"/>
    <property type="match status" value="1"/>
</dbReference>
<organism evidence="3 4">
    <name type="scientific">Schizothecium vesticola</name>
    <dbReference type="NCBI Taxonomy" id="314040"/>
    <lineage>
        <taxon>Eukaryota</taxon>
        <taxon>Fungi</taxon>
        <taxon>Dikarya</taxon>
        <taxon>Ascomycota</taxon>
        <taxon>Pezizomycotina</taxon>
        <taxon>Sordariomycetes</taxon>
        <taxon>Sordariomycetidae</taxon>
        <taxon>Sordariales</taxon>
        <taxon>Schizotheciaceae</taxon>
        <taxon>Schizothecium</taxon>
    </lineage>
</organism>
<feature type="compositionally biased region" description="Basic and acidic residues" evidence="1">
    <location>
        <begin position="553"/>
        <end position="583"/>
    </location>
</feature>
<dbReference type="PANTHER" id="PTHR19308:SF14">
    <property type="entry name" value="START DOMAIN-CONTAINING PROTEIN"/>
    <property type="match status" value="1"/>
</dbReference>
<reference evidence="3" key="1">
    <citation type="submission" date="2023-06" db="EMBL/GenBank/DDBJ databases">
        <title>Genome-scale phylogeny and comparative genomics of the fungal order Sordariales.</title>
        <authorList>
            <consortium name="Lawrence Berkeley National Laboratory"/>
            <person name="Hensen N."/>
            <person name="Bonometti L."/>
            <person name="Westerberg I."/>
            <person name="Brannstrom I.O."/>
            <person name="Guillou S."/>
            <person name="Cros-Aarteil S."/>
            <person name="Calhoun S."/>
            <person name="Haridas S."/>
            <person name="Kuo A."/>
            <person name="Mondo S."/>
            <person name="Pangilinan J."/>
            <person name="Riley R."/>
            <person name="LaButti K."/>
            <person name="Andreopoulos B."/>
            <person name="Lipzen A."/>
            <person name="Chen C."/>
            <person name="Yanf M."/>
            <person name="Daum C."/>
            <person name="Ng V."/>
            <person name="Clum A."/>
            <person name="Steindorff A."/>
            <person name="Ohm R."/>
            <person name="Martin F."/>
            <person name="Silar P."/>
            <person name="Natvig D."/>
            <person name="Lalanne C."/>
            <person name="Gautier V."/>
            <person name="Ament-velasquez S.L."/>
            <person name="Kruys A."/>
            <person name="Hutchinson M.I."/>
            <person name="Powell A.J."/>
            <person name="Barry K."/>
            <person name="Miller A.N."/>
            <person name="Grigoriev I.V."/>
            <person name="Debuchy R."/>
            <person name="Gladieux P."/>
            <person name="Thoren M.H."/>
            <person name="Johannesson H."/>
        </authorList>
    </citation>
    <scope>NUCLEOTIDE SEQUENCE</scope>
    <source>
        <strain evidence="3">SMH3187-1</strain>
    </source>
</reference>